<keyword evidence="9 12" id="KW-0408">Iron</keyword>
<keyword evidence="10 13" id="KW-0472">Membrane</keyword>
<feature type="transmembrane region" description="Helical" evidence="13">
    <location>
        <begin position="107"/>
        <end position="126"/>
    </location>
</feature>
<keyword evidence="15" id="KW-1185">Reference proteome</keyword>
<proteinExistence type="inferred from homology"/>
<dbReference type="PROSITE" id="PS01000">
    <property type="entry name" value="SDH_CYT_1"/>
    <property type="match status" value="1"/>
</dbReference>
<evidence type="ECO:0000256" key="5">
    <source>
        <dbReference type="ARBA" id="ARBA00022617"/>
    </source>
</evidence>
<feature type="transmembrane region" description="Helical" evidence="13">
    <location>
        <begin position="60"/>
        <end position="83"/>
    </location>
</feature>
<evidence type="ECO:0000256" key="9">
    <source>
        <dbReference type="ARBA" id="ARBA00023004"/>
    </source>
</evidence>
<protein>
    <recommendedName>
        <fullName evidence="4">Succinate dehydrogenase cytochrome b556 subunit</fullName>
    </recommendedName>
</protein>
<dbReference type="GO" id="GO:0006099">
    <property type="term" value="P:tricarboxylic acid cycle"/>
    <property type="evidence" value="ECO:0007669"/>
    <property type="project" value="InterPro"/>
</dbReference>
<evidence type="ECO:0000256" key="3">
    <source>
        <dbReference type="ARBA" id="ARBA00007244"/>
    </source>
</evidence>
<evidence type="ECO:0000256" key="12">
    <source>
        <dbReference type="PIRSR" id="PIRSR000178-1"/>
    </source>
</evidence>
<dbReference type="PANTHER" id="PTHR10978:SF5">
    <property type="entry name" value="SUCCINATE DEHYDROGENASE CYTOCHROME B560 SUBUNIT, MITOCHONDRIAL"/>
    <property type="match status" value="1"/>
</dbReference>
<evidence type="ECO:0000256" key="1">
    <source>
        <dbReference type="ARBA" id="ARBA00004050"/>
    </source>
</evidence>
<keyword evidence="7 12" id="KW-0479">Metal-binding</keyword>
<dbReference type="InterPro" id="IPR014314">
    <property type="entry name" value="Succ_DH_cytb556"/>
</dbReference>
<organism evidence="14 15">
    <name type="scientific">Dokdonella fugitiva</name>
    <dbReference type="NCBI Taxonomy" id="328517"/>
    <lineage>
        <taxon>Bacteria</taxon>
        <taxon>Pseudomonadati</taxon>
        <taxon>Pseudomonadota</taxon>
        <taxon>Gammaproteobacteria</taxon>
        <taxon>Lysobacterales</taxon>
        <taxon>Rhodanobacteraceae</taxon>
        <taxon>Dokdonella</taxon>
    </lineage>
</organism>
<comment type="caution">
    <text evidence="14">The sequence shown here is derived from an EMBL/GenBank/DDBJ whole genome shotgun (WGS) entry which is preliminary data.</text>
</comment>
<dbReference type="GO" id="GO:0046872">
    <property type="term" value="F:metal ion binding"/>
    <property type="evidence" value="ECO:0007669"/>
    <property type="project" value="UniProtKB-KW"/>
</dbReference>
<evidence type="ECO:0000256" key="13">
    <source>
        <dbReference type="SAM" id="Phobius"/>
    </source>
</evidence>
<comment type="subunit">
    <text evidence="11">Part of an enzyme complex containing four subunits: a flavoprotein, an iron-sulfur protein, plus two membrane-anchoring proteins, SdhC and SdhD. The complex can form homotrimers.</text>
</comment>
<dbReference type="NCBIfam" id="TIGR02970">
    <property type="entry name" value="succ_dehyd_cytB"/>
    <property type="match status" value="1"/>
</dbReference>
<comment type="function">
    <text evidence="1">Membrane-anchoring subunit of succinate dehydrogenase (SDH).</text>
</comment>
<evidence type="ECO:0000256" key="6">
    <source>
        <dbReference type="ARBA" id="ARBA00022692"/>
    </source>
</evidence>
<dbReference type="GO" id="GO:0016020">
    <property type="term" value="C:membrane"/>
    <property type="evidence" value="ECO:0007669"/>
    <property type="project" value="UniProtKB-SubCell"/>
</dbReference>
<dbReference type="Gene3D" id="1.20.1300.10">
    <property type="entry name" value="Fumarate reductase/succinate dehydrogenase, transmembrane subunit"/>
    <property type="match status" value="1"/>
</dbReference>
<dbReference type="InterPro" id="IPR018495">
    <property type="entry name" value="Succ_DH_cyt_bsu_CS"/>
</dbReference>
<sequence length="131" mass="14172">MPANARPLSPHLSIYRWQIQMVTSILHRATGIALAAGTILLVVALLALASGPDAYGKVAAFCGSWLGMLLLVGWTWSLAYHLLNGIRHLWQDLGYGYLPAQFVRNGWIVSIGSLILTALVWACVFAQRGGA</sequence>
<evidence type="ECO:0000256" key="4">
    <source>
        <dbReference type="ARBA" id="ARBA00020076"/>
    </source>
</evidence>
<dbReference type="PIRSF" id="PIRSF000178">
    <property type="entry name" value="SDH_cyt_b560"/>
    <property type="match status" value="1"/>
</dbReference>
<feature type="transmembrane region" description="Helical" evidence="13">
    <location>
        <begin position="25"/>
        <end position="48"/>
    </location>
</feature>
<comment type="cofactor">
    <cofactor evidence="12">
        <name>heme</name>
        <dbReference type="ChEBI" id="CHEBI:30413"/>
    </cofactor>
    <text evidence="12">The heme is bound between the two transmembrane subunits.</text>
</comment>
<dbReference type="PANTHER" id="PTHR10978">
    <property type="entry name" value="SUCCINATE DEHYDROGENASE CYTOCHROME B560 SUBUNIT"/>
    <property type="match status" value="1"/>
</dbReference>
<keyword evidence="5 12" id="KW-0349">Heme</keyword>
<dbReference type="GO" id="GO:0009055">
    <property type="term" value="F:electron transfer activity"/>
    <property type="evidence" value="ECO:0007669"/>
    <property type="project" value="InterPro"/>
</dbReference>
<evidence type="ECO:0000313" key="15">
    <source>
        <dbReference type="Proteomes" id="UP000294862"/>
    </source>
</evidence>
<dbReference type="AlphaFoldDB" id="A0A4R2HVA4"/>
<evidence type="ECO:0000256" key="10">
    <source>
        <dbReference type="ARBA" id="ARBA00023136"/>
    </source>
</evidence>
<feature type="binding site" description="axial binding residue" evidence="12">
    <location>
        <position position="81"/>
    </location>
    <ligand>
        <name>heme</name>
        <dbReference type="ChEBI" id="CHEBI:30413"/>
        <note>ligand shared with second transmembrane subunit</note>
    </ligand>
    <ligandPart>
        <name>Fe</name>
        <dbReference type="ChEBI" id="CHEBI:18248"/>
    </ligandPart>
</feature>
<evidence type="ECO:0000256" key="2">
    <source>
        <dbReference type="ARBA" id="ARBA00004141"/>
    </source>
</evidence>
<dbReference type="OrthoDB" id="9799441at2"/>
<dbReference type="Proteomes" id="UP000294862">
    <property type="component" value="Unassembled WGS sequence"/>
</dbReference>
<evidence type="ECO:0000313" key="14">
    <source>
        <dbReference type="EMBL" id="TCO34989.1"/>
    </source>
</evidence>
<dbReference type="SUPFAM" id="SSF81343">
    <property type="entry name" value="Fumarate reductase respiratory complex transmembrane subunits"/>
    <property type="match status" value="1"/>
</dbReference>
<name>A0A4R2HVA4_9GAMM</name>
<comment type="similarity">
    <text evidence="3">Belongs to the cytochrome b560 family.</text>
</comment>
<reference evidence="14 15" key="1">
    <citation type="journal article" date="2015" name="Stand. Genomic Sci.">
        <title>Genomic Encyclopedia of Bacterial and Archaeal Type Strains, Phase III: the genomes of soil and plant-associated and newly described type strains.</title>
        <authorList>
            <person name="Whitman W.B."/>
            <person name="Woyke T."/>
            <person name="Klenk H.P."/>
            <person name="Zhou Y."/>
            <person name="Lilburn T.G."/>
            <person name="Beck B.J."/>
            <person name="De Vos P."/>
            <person name="Vandamme P."/>
            <person name="Eisen J.A."/>
            <person name="Garrity G."/>
            <person name="Hugenholtz P."/>
            <person name="Kyrpides N.C."/>
        </authorList>
    </citation>
    <scope>NUCLEOTIDE SEQUENCE [LARGE SCALE GENOMIC DNA]</scope>
    <source>
        <strain evidence="14 15">A3</strain>
    </source>
</reference>
<dbReference type="RefSeq" id="WP_132000204.1">
    <property type="nucleotide sequence ID" value="NZ_JACGXM010000013.1"/>
</dbReference>
<dbReference type="EMBL" id="SLWQ01000015">
    <property type="protein sequence ID" value="TCO34989.1"/>
    <property type="molecule type" value="Genomic_DNA"/>
</dbReference>
<dbReference type="Pfam" id="PF01127">
    <property type="entry name" value="Sdh_cyt"/>
    <property type="match status" value="1"/>
</dbReference>
<comment type="subcellular location">
    <subcellularLocation>
        <location evidence="2">Membrane</location>
        <topology evidence="2">Multi-pass membrane protein</topology>
    </subcellularLocation>
</comment>
<evidence type="ECO:0000256" key="7">
    <source>
        <dbReference type="ARBA" id="ARBA00022723"/>
    </source>
</evidence>
<evidence type="ECO:0000256" key="11">
    <source>
        <dbReference type="ARBA" id="ARBA00025912"/>
    </source>
</evidence>
<accession>A0A4R2HVA4</accession>
<dbReference type="InterPro" id="IPR000701">
    <property type="entry name" value="SuccDH_FuR_B_TM-su"/>
</dbReference>
<dbReference type="CDD" id="cd03499">
    <property type="entry name" value="SQR_TypeC_SdhC"/>
    <property type="match status" value="1"/>
</dbReference>
<evidence type="ECO:0000256" key="8">
    <source>
        <dbReference type="ARBA" id="ARBA00022989"/>
    </source>
</evidence>
<dbReference type="InterPro" id="IPR034804">
    <property type="entry name" value="SQR/QFR_C/D"/>
</dbReference>
<keyword evidence="6 13" id="KW-0812">Transmembrane</keyword>
<keyword evidence="8 13" id="KW-1133">Transmembrane helix</keyword>
<gene>
    <name evidence="14" type="ORF">EV148_11552</name>
</gene>